<evidence type="ECO:0000256" key="12">
    <source>
        <dbReference type="RuleBase" id="RU004158"/>
    </source>
</evidence>
<comment type="similarity">
    <text evidence="5 12">Belongs to the metallo-dependent hydrolases superfamily. Urease alpha subunit family.</text>
</comment>
<dbReference type="InterPro" id="IPR017951">
    <property type="entry name" value="Urease_asu_c"/>
</dbReference>
<evidence type="ECO:0000256" key="5">
    <source>
        <dbReference type="HAMAP-Rule" id="MF_01953"/>
    </source>
</evidence>
<name>A0A327MDV0_9PROT</name>
<evidence type="ECO:0000256" key="4">
    <source>
        <dbReference type="ARBA" id="ARBA00022801"/>
    </source>
</evidence>
<dbReference type="NCBIfam" id="TIGR01792">
    <property type="entry name" value="urease_alph"/>
    <property type="match status" value="1"/>
</dbReference>
<dbReference type="NCBIfam" id="NF009686">
    <property type="entry name" value="PRK13207.1"/>
    <property type="match status" value="1"/>
</dbReference>
<reference evidence="15" key="1">
    <citation type="submission" date="2018-06" db="EMBL/GenBank/DDBJ databases">
        <authorList>
            <person name="Khan S.A."/>
        </authorList>
    </citation>
    <scope>NUCLEOTIDE SEQUENCE [LARGE SCALE GENOMIC DNA]</scope>
    <source>
        <strain evidence="15">DB-1506</strain>
    </source>
</reference>
<dbReference type="GO" id="GO:0009039">
    <property type="term" value="F:urease activity"/>
    <property type="evidence" value="ECO:0007669"/>
    <property type="project" value="UniProtKB-UniRule"/>
</dbReference>
<keyword evidence="4 5" id="KW-0378">Hydrolase</keyword>
<feature type="binding site" evidence="5 10">
    <location>
        <position position="221"/>
    </location>
    <ligand>
        <name>substrate</name>
    </ligand>
</feature>
<evidence type="ECO:0000313" key="14">
    <source>
        <dbReference type="EMBL" id="RAI60755.1"/>
    </source>
</evidence>
<dbReference type="InterPro" id="IPR011612">
    <property type="entry name" value="Urease_alpha_N_dom"/>
</dbReference>
<evidence type="ECO:0000256" key="9">
    <source>
        <dbReference type="PIRSR" id="PIRSR611612-52"/>
    </source>
</evidence>
<comment type="subcellular location">
    <subcellularLocation>
        <location evidence="5 10">Cytoplasm</location>
    </subcellularLocation>
</comment>
<feature type="binding site" evidence="5 8">
    <location>
        <position position="248"/>
    </location>
    <ligand>
        <name>Ni(2+)</name>
        <dbReference type="ChEBI" id="CHEBI:49786"/>
        <label>2</label>
    </ligand>
</feature>
<evidence type="ECO:0000259" key="13">
    <source>
        <dbReference type="PROSITE" id="PS51368"/>
    </source>
</evidence>
<dbReference type="EMBL" id="QLIX01000001">
    <property type="protein sequence ID" value="RAI60755.1"/>
    <property type="molecule type" value="Genomic_DNA"/>
</dbReference>
<dbReference type="GO" id="GO:0043419">
    <property type="term" value="P:urea catabolic process"/>
    <property type="evidence" value="ECO:0007669"/>
    <property type="project" value="UniProtKB-UniRule"/>
</dbReference>
<dbReference type="OrthoDB" id="9802793at2"/>
<dbReference type="GO" id="GO:0005737">
    <property type="term" value="C:cytoplasm"/>
    <property type="evidence" value="ECO:0007669"/>
    <property type="project" value="UniProtKB-SubCell"/>
</dbReference>
<dbReference type="InterPro" id="IPR029754">
    <property type="entry name" value="Urease_Ni-bd"/>
</dbReference>
<feature type="binding site" evidence="5 8">
    <location>
        <position position="138"/>
    </location>
    <ligand>
        <name>Ni(2+)</name>
        <dbReference type="ChEBI" id="CHEBI:49786"/>
        <label>1</label>
    </ligand>
</feature>
<dbReference type="Gene3D" id="2.30.40.10">
    <property type="entry name" value="Urease, subunit C, domain 1"/>
    <property type="match status" value="1"/>
</dbReference>
<dbReference type="InterPro" id="IPR006680">
    <property type="entry name" value="Amidohydro-rel"/>
</dbReference>
<dbReference type="Proteomes" id="UP000249065">
    <property type="component" value="Unassembled WGS sequence"/>
</dbReference>
<dbReference type="PANTHER" id="PTHR43440">
    <property type="entry name" value="UREASE"/>
    <property type="match status" value="1"/>
</dbReference>
<dbReference type="PRINTS" id="PR01752">
    <property type="entry name" value="UREASE"/>
</dbReference>
<keyword evidence="15" id="KW-1185">Reference proteome</keyword>
<dbReference type="InterPro" id="IPR050112">
    <property type="entry name" value="Urease_alpha_subunit"/>
</dbReference>
<proteinExistence type="inferred from homology"/>
<dbReference type="Gene3D" id="3.20.20.140">
    <property type="entry name" value="Metal-dependent hydrolases"/>
    <property type="match status" value="1"/>
</dbReference>
<dbReference type="EC" id="3.5.1.5" evidence="5 6"/>
<keyword evidence="2 5" id="KW-0533">Nickel</keyword>
<feature type="binding site" description="via carbamate group" evidence="5 8">
    <location>
        <position position="219"/>
    </location>
    <ligand>
        <name>Ni(2+)</name>
        <dbReference type="ChEBI" id="CHEBI:49786"/>
        <label>2</label>
    </ligand>
</feature>
<dbReference type="UniPathway" id="UPA00258">
    <property type="reaction ID" value="UER00370"/>
</dbReference>
<protein>
    <recommendedName>
        <fullName evidence="5 6">Urease subunit alpha</fullName>
        <ecNumber evidence="5 6">3.5.1.5</ecNumber>
    </recommendedName>
    <alternativeName>
        <fullName evidence="5">Urea amidohydrolase subunit alpha</fullName>
    </alternativeName>
</protein>
<evidence type="ECO:0000313" key="15">
    <source>
        <dbReference type="Proteomes" id="UP000249065"/>
    </source>
</evidence>
<feature type="modified residue" description="N6-carboxylysine" evidence="5 7">
    <location>
        <position position="219"/>
    </location>
</feature>
<keyword evidence="5 10" id="KW-0963">Cytoplasm</keyword>
<dbReference type="PROSITE" id="PS51368">
    <property type="entry name" value="UREASE_3"/>
    <property type="match status" value="1"/>
</dbReference>
<dbReference type="SUPFAM" id="SSF51556">
    <property type="entry name" value="Metallo-dependent hydrolases"/>
    <property type="match status" value="1"/>
</dbReference>
<feature type="binding site" evidence="5 8">
    <location>
        <position position="362"/>
    </location>
    <ligand>
        <name>Ni(2+)</name>
        <dbReference type="ChEBI" id="CHEBI:49786"/>
        <label>1</label>
    </ligand>
</feature>
<comment type="cofactor">
    <cofactor evidence="5 8 11">
        <name>Ni cation</name>
        <dbReference type="ChEBI" id="CHEBI:25516"/>
    </cofactor>
    <text evidence="5 8 11">Binds 2 nickel ions per subunit.</text>
</comment>
<feature type="binding site" evidence="5 8">
    <location>
        <position position="274"/>
    </location>
    <ligand>
        <name>Ni(2+)</name>
        <dbReference type="ChEBI" id="CHEBI:49786"/>
        <label>2</label>
    </ligand>
</feature>
<dbReference type="HAMAP" id="MF_01953">
    <property type="entry name" value="Urease_alpha"/>
    <property type="match status" value="1"/>
</dbReference>
<evidence type="ECO:0000256" key="11">
    <source>
        <dbReference type="RuleBase" id="RU000510"/>
    </source>
</evidence>
<dbReference type="GO" id="GO:0016151">
    <property type="term" value="F:nickel cation binding"/>
    <property type="evidence" value="ECO:0007669"/>
    <property type="project" value="UniProtKB-UniRule"/>
</dbReference>
<dbReference type="PROSITE" id="PS01120">
    <property type="entry name" value="UREASE_1"/>
    <property type="match status" value="1"/>
</dbReference>
<comment type="catalytic activity">
    <reaction evidence="5 11">
        <text>urea + 2 H2O + H(+) = hydrogencarbonate + 2 NH4(+)</text>
        <dbReference type="Rhea" id="RHEA:20557"/>
        <dbReference type="ChEBI" id="CHEBI:15377"/>
        <dbReference type="ChEBI" id="CHEBI:15378"/>
        <dbReference type="ChEBI" id="CHEBI:16199"/>
        <dbReference type="ChEBI" id="CHEBI:17544"/>
        <dbReference type="ChEBI" id="CHEBI:28938"/>
        <dbReference type="EC" id="3.5.1.5"/>
    </reaction>
</comment>
<comment type="pathway">
    <text evidence="1 5">Nitrogen metabolism; urea degradation; CO(2) and NH(3) from urea (urease route): step 1/1.</text>
</comment>
<comment type="PTM">
    <text evidence="5">Carboxylation allows a single lysine to coordinate two nickel ions.</text>
</comment>
<dbReference type="PROSITE" id="PS00145">
    <property type="entry name" value="UREASE_2"/>
    <property type="match status" value="1"/>
</dbReference>
<evidence type="ECO:0000256" key="7">
    <source>
        <dbReference type="PIRSR" id="PIRSR611612-50"/>
    </source>
</evidence>
<feature type="binding site" description="via carbamate group" evidence="5 8">
    <location>
        <position position="219"/>
    </location>
    <ligand>
        <name>Ni(2+)</name>
        <dbReference type="ChEBI" id="CHEBI:49786"/>
        <label>1</label>
    </ligand>
</feature>
<feature type="active site" description="Proton donor" evidence="5 9">
    <location>
        <position position="322"/>
    </location>
</feature>
<dbReference type="Pfam" id="PF01979">
    <property type="entry name" value="Amidohydro_1"/>
    <property type="match status" value="1"/>
</dbReference>
<keyword evidence="3 5" id="KW-0479">Metal-binding</keyword>
<dbReference type="InterPro" id="IPR011059">
    <property type="entry name" value="Metal-dep_hydrolase_composite"/>
</dbReference>
<dbReference type="SUPFAM" id="SSF51338">
    <property type="entry name" value="Composite domain of metallo-dependent hydrolases"/>
    <property type="match status" value="2"/>
</dbReference>
<dbReference type="PANTHER" id="PTHR43440:SF1">
    <property type="entry name" value="UREASE"/>
    <property type="match status" value="1"/>
</dbReference>
<comment type="caution">
    <text evidence="14">The sequence shown here is derived from an EMBL/GenBank/DDBJ whole genome shotgun (WGS) entry which is preliminary data.</text>
</comment>
<dbReference type="RefSeq" id="WP_111467867.1">
    <property type="nucleotide sequence ID" value="NZ_QLIX01000001.1"/>
</dbReference>
<evidence type="ECO:0000256" key="10">
    <source>
        <dbReference type="PROSITE-ProRule" id="PRU00700"/>
    </source>
</evidence>
<evidence type="ECO:0000256" key="1">
    <source>
        <dbReference type="ARBA" id="ARBA00004897"/>
    </source>
</evidence>
<evidence type="ECO:0000256" key="6">
    <source>
        <dbReference type="NCBIfam" id="TIGR01792"/>
    </source>
</evidence>
<dbReference type="CDD" id="cd00375">
    <property type="entry name" value="Urease_alpha"/>
    <property type="match status" value="1"/>
</dbReference>
<dbReference type="NCBIfam" id="NF009685">
    <property type="entry name" value="PRK13206.1"/>
    <property type="match status" value="1"/>
</dbReference>
<feature type="domain" description="Urease" evidence="13">
    <location>
        <begin position="131"/>
        <end position="570"/>
    </location>
</feature>
<gene>
    <name evidence="5 14" type="primary">ureC</name>
    <name evidence="14" type="ORF">DOO78_01090</name>
</gene>
<feature type="binding site" evidence="5 8">
    <location>
        <position position="136"/>
    </location>
    <ligand>
        <name>Ni(2+)</name>
        <dbReference type="ChEBI" id="CHEBI:49786"/>
        <label>1</label>
    </ligand>
</feature>
<dbReference type="InterPro" id="IPR032466">
    <property type="entry name" value="Metal_Hydrolase"/>
</dbReference>
<sequence>MPARLSRAAYAGMYGPTTGDRVRLADTDLVIEVERDFTLYGEEVKFGGGKVIRDGMGQSQVTRAGGAMDTVITNALILDHTGIVKADVGLKDGRIAAIGKAGNPDTQPGVTIIIGPGTEIIAGEGRILTAGGLDVHIHFICPQQVEEALAAGITTLFGGGTGPAHGTLATTATPGPWHMARMLQAAEGLPVNLGFLGKGNAALPAALEEQILAGACGLKLHEDWGTTPKAIDTCLAVADALDVQVAIHTDTLNESGFVESTIKAIGGRTIQAFHTEGAGGGHAPDILRVVGEPNFLPSSTNPTMPYTVNTVDEHLDMLMVCHHLDPRIPEDVAFAESRIRRETIAAEDILHDLGAISMMSSDSQAMGRVGEVIIRTWQTAHKMKQQRGRLEAETGDNDNIRARRYIAKYTINPAIAQGIAAHVGSVGPGKLADLVLWSPAFFGVKPDLVLKCGSIAMAPMGDPNASIPTPQPVHYRPMFAQFGAAMQASSVTFVSRAALEGGIGERLGLRKPLLAVANTRGGIGKRDMVLNDALPRIEVDPETYEVRADGELLVCEPAKLLPMAQRYFLF</sequence>
<dbReference type="Pfam" id="PF00449">
    <property type="entry name" value="Urease_alpha"/>
    <property type="match status" value="1"/>
</dbReference>
<accession>A0A327MDV0</accession>
<dbReference type="AlphaFoldDB" id="A0A327MDV0"/>
<evidence type="ECO:0000256" key="8">
    <source>
        <dbReference type="PIRSR" id="PIRSR611612-51"/>
    </source>
</evidence>
<comment type="subunit">
    <text evidence="5">Heterotrimer of UreA (gamma), UreB (beta) and UreC (alpha) subunits. Three heterotrimers associate to form the active enzyme.</text>
</comment>
<evidence type="ECO:0000256" key="2">
    <source>
        <dbReference type="ARBA" id="ARBA00022596"/>
    </source>
</evidence>
<dbReference type="InterPro" id="IPR005848">
    <property type="entry name" value="Urease_asu"/>
</dbReference>
<dbReference type="InterPro" id="IPR017950">
    <property type="entry name" value="Urease_AS"/>
</dbReference>
<comment type="PTM">
    <text evidence="7">Carbamylation allows a single lysine to coordinate two nickel ions.</text>
</comment>
<organism evidence="14 15">
    <name type="scientific">Roseicella frigidaeris</name>
    <dbReference type="NCBI Taxonomy" id="2230885"/>
    <lineage>
        <taxon>Bacteria</taxon>
        <taxon>Pseudomonadati</taxon>
        <taxon>Pseudomonadota</taxon>
        <taxon>Alphaproteobacteria</taxon>
        <taxon>Acetobacterales</taxon>
        <taxon>Roseomonadaceae</taxon>
        <taxon>Roseicella</taxon>
    </lineage>
</organism>
<evidence type="ECO:0000256" key="3">
    <source>
        <dbReference type="ARBA" id="ARBA00022723"/>
    </source>
</evidence>